<organism evidence="1 2">
    <name type="scientific">Novosphingobium cyanobacteriorum</name>
    <dbReference type="NCBI Taxonomy" id="3024215"/>
    <lineage>
        <taxon>Bacteria</taxon>
        <taxon>Pseudomonadati</taxon>
        <taxon>Pseudomonadota</taxon>
        <taxon>Alphaproteobacteria</taxon>
        <taxon>Sphingomonadales</taxon>
        <taxon>Sphingomonadaceae</taxon>
        <taxon>Novosphingobium</taxon>
    </lineage>
</organism>
<dbReference type="EMBL" id="JAROCY010000028">
    <property type="protein sequence ID" value="MDF8335452.1"/>
    <property type="molecule type" value="Genomic_DNA"/>
</dbReference>
<name>A0ABT6CNH9_9SPHN</name>
<keyword evidence="2" id="KW-1185">Reference proteome</keyword>
<dbReference type="Gene3D" id="3.40.50.12370">
    <property type="match status" value="1"/>
</dbReference>
<dbReference type="RefSeq" id="WP_277280415.1">
    <property type="nucleotide sequence ID" value="NZ_JAROCY010000028.1"/>
</dbReference>
<dbReference type="SUPFAM" id="SSF52402">
    <property type="entry name" value="Adenine nucleotide alpha hydrolases-like"/>
    <property type="match status" value="1"/>
</dbReference>
<dbReference type="Proteomes" id="UP001222770">
    <property type="component" value="Unassembled WGS sequence"/>
</dbReference>
<gene>
    <name evidence="1" type="ORF">POM99_19780</name>
</gene>
<reference evidence="1 2" key="1">
    <citation type="submission" date="2023-03" db="EMBL/GenBank/DDBJ databases">
        <title>Novosphingobium cyanobacteriorum sp. nov., isolated from a eutrophic reservoir during the Microcystis bloom period.</title>
        <authorList>
            <person name="Kang M."/>
            <person name="Le V."/>
            <person name="Ko S.-R."/>
            <person name="Lee S.-A."/>
            <person name="Ahn C.-Y."/>
        </authorList>
    </citation>
    <scope>NUCLEOTIDE SEQUENCE [LARGE SCALE GENOMIC DNA]</scope>
    <source>
        <strain evidence="1 2">HBC54</strain>
    </source>
</reference>
<evidence type="ECO:0000313" key="2">
    <source>
        <dbReference type="Proteomes" id="UP001222770"/>
    </source>
</evidence>
<sequence length="267" mass="28779">MQITNVAVDACPKNGLDRLFAWLGKFNEAASARLSCISYAWPKPDFGGAAFRNQIATEALEARLQSRTAAVRRMFSEDAIFSHGMVEWCSGVGTPEEAILEHLYTSDLLVTIAEVDEECVTPDPVDLAIRSGTPVLRLKRGVEANPIGVAVIAWKDCASSRRALHSSLNLLSSAGRIHIVGAGDEISAARLEQVVGYLGSRGLTAQAVHLPDRNNKPGAEIIVHALDCGADVLISGVKGERGLRDRLFGNATRQFAECSEFSWYLSG</sequence>
<comment type="caution">
    <text evidence="1">The sequence shown here is derived from an EMBL/GenBank/DDBJ whole genome shotgun (WGS) entry which is preliminary data.</text>
</comment>
<accession>A0ABT6CNH9</accession>
<evidence type="ECO:0000313" key="1">
    <source>
        <dbReference type="EMBL" id="MDF8335452.1"/>
    </source>
</evidence>
<evidence type="ECO:0008006" key="3">
    <source>
        <dbReference type="Google" id="ProtNLM"/>
    </source>
</evidence>
<protein>
    <recommendedName>
        <fullName evidence="3">UspA domain-containing protein</fullName>
    </recommendedName>
</protein>
<proteinExistence type="predicted"/>